<accession>A0A822ZUR9</accession>
<evidence type="ECO:0000256" key="1">
    <source>
        <dbReference type="SAM" id="MobiDB-lite"/>
    </source>
</evidence>
<sequence>MGTDLTTMHPSVPQIREKGEKTGGKFENDASLLQICSLAGNKMVQI</sequence>
<dbReference type="EMBL" id="DUZY01000007">
    <property type="protein sequence ID" value="DAD45638.1"/>
    <property type="molecule type" value="Genomic_DNA"/>
</dbReference>
<proteinExistence type="predicted"/>
<dbReference type="Proteomes" id="UP000607653">
    <property type="component" value="Unassembled WGS sequence"/>
</dbReference>
<feature type="compositionally biased region" description="Basic and acidic residues" evidence="1">
    <location>
        <begin position="15"/>
        <end position="24"/>
    </location>
</feature>
<gene>
    <name evidence="2" type="ORF">HUJ06_003868</name>
</gene>
<feature type="region of interest" description="Disordered" evidence="1">
    <location>
        <begin position="1"/>
        <end position="24"/>
    </location>
</feature>
<keyword evidence="3" id="KW-1185">Reference proteome</keyword>
<name>A0A822ZUR9_NELNU</name>
<evidence type="ECO:0000313" key="2">
    <source>
        <dbReference type="EMBL" id="DAD45638.1"/>
    </source>
</evidence>
<reference evidence="2 3" key="1">
    <citation type="journal article" date="2020" name="Mol. Biol. Evol.">
        <title>Distinct Expression and Methylation Patterns for Genes with Different Fates following a Single Whole-Genome Duplication in Flowering Plants.</title>
        <authorList>
            <person name="Shi T."/>
            <person name="Rahmani R.S."/>
            <person name="Gugger P.F."/>
            <person name="Wang M."/>
            <person name="Li H."/>
            <person name="Zhang Y."/>
            <person name="Li Z."/>
            <person name="Wang Q."/>
            <person name="Van de Peer Y."/>
            <person name="Marchal K."/>
            <person name="Chen J."/>
        </authorList>
    </citation>
    <scope>NUCLEOTIDE SEQUENCE [LARGE SCALE GENOMIC DNA]</scope>
    <source>
        <tissue evidence="2">Leaf</tissue>
    </source>
</reference>
<organism evidence="2 3">
    <name type="scientific">Nelumbo nucifera</name>
    <name type="common">Sacred lotus</name>
    <dbReference type="NCBI Taxonomy" id="4432"/>
    <lineage>
        <taxon>Eukaryota</taxon>
        <taxon>Viridiplantae</taxon>
        <taxon>Streptophyta</taxon>
        <taxon>Embryophyta</taxon>
        <taxon>Tracheophyta</taxon>
        <taxon>Spermatophyta</taxon>
        <taxon>Magnoliopsida</taxon>
        <taxon>Proteales</taxon>
        <taxon>Nelumbonaceae</taxon>
        <taxon>Nelumbo</taxon>
    </lineage>
</organism>
<dbReference type="AlphaFoldDB" id="A0A822ZUR9"/>
<comment type="caution">
    <text evidence="2">The sequence shown here is derived from an EMBL/GenBank/DDBJ whole genome shotgun (WGS) entry which is preliminary data.</text>
</comment>
<protein>
    <submittedName>
        <fullName evidence="2">Uncharacterized protein</fullName>
    </submittedName>
</protein>
<evidence type="ECO:0000313" key="3">
    <source>
        <dbReference type="Proteomes" id="UP000607653"/>
    </source>
</evidence>